<feature type="compositionally biased region" description="Polar residues" evidence="2">
    <location>
        <begin position="148"/>
        <end position="160"/>
    </location>
</feature>
<name>A0ABQ7JNV7_9FUNG</name>
<keyword evidence="4" id="KW-1185">Reference proteome</keyword>
<feature type="region of interest" description="Disordered" evidence="2">
    <location>
        <begin position="334"/>
        <end position="355"/>
    </location>
</feature>
<feature type="compositionally biased region" description="Polar residues" evidence="2">
    <location>
        <begin position="335"/>
        <end position="346"/>
    </location>
</feature>
<gene>
    <name evidence="3" type="ORF">BGZ96_000533</name>
</gene>
<reference evidence="3 4" key="1">
    <citation type="journal article" date="2020" name="Fungal Divers.">
        <title>Resolving the Mortierellaceae phylogeny through synthesis of multi-gene phylogenetics and phylogenomics.</title>
        <authorList>
            <person name="Vandepol N."/>
            <person name="Liber J."/>
            <person name="Desiro A."/>
            <person name="Na H."/>
            <person name="Kennedy M."/>
            <person name="Barry K."/>
            <person name="Grigoriev I.V."/>
            <person name="Miller A.N."/>
            <person name="O'Donnell K."/>
            <person name="Stajich J.E."/>
            <person name="Bonito G."/>
        </authorList>
    </citation>
    <scope>NUCLEOTIDE SEQUENCE [LARGE SCALE GENOMIC DNA]</scope>
    <source>
        <strain evidence="3 4">AD045</strain>
    </source>
</reference>
<feature type="compositionally biased region" description="Polar residues" evidence="2">
    <location>
        <begin position="8"/>
        <end position="24"/>
    </location>
</feature>
<organism evidence="3 4">
    <name type="scientific">Linnemannia gamsii</name>
    <dbReference type="NCBI Taxonomy" id="64522"/>
    <lineage>
        <taxon>Eukaryota</taxon>
        <taxon>Fungi</taxon>
        <taxon>Fungi incertae sedis</taxon>
        <taxon>Mucoromycota</taxon>
        <taxon>Mortierellomycotina</taxon>
        <taxon>Mortierellomycetes</taxon>
        <taxon>Mortierellales</taxon>
        <taxon>Mortierellaceae</taxon>
        <taxon>Linnemannia</taxon>
    </lineage>
</organism>
<protein>
    <submittedName>
        <fullName evidence="3">Uncharacterized protein</fullName>
    </submittedName>
</protein>
<keyword evidence="1" id="KW-0175">Coiled coil</keyword>
<proteinExistence type="predicted"/>
<evidence type="ECO:0000256" key="1">
    <source>
        <dbReference type="SAM" id="Coils"/>
    </source>
</evidence>
<accession>A0ABQ7JNV7</accession>
<dbReference type="EMBL" id="JAAAIM010001074">
    <property type="protein sequence ID" value="KAG0282389.1"/>
    <property type="molecule type" value="Genomic_DNA"/>
</dbReference>
<evidence type="ECO:0000256" key="2">
    <source>
        <dbReference type="SAM" id="MobiDB-lite"/>
    </source>
</evidence>
<sequence length="656" mass="73146">MNKEDRQGNINNATKSNGNSKDANINLNSTGSVATEHVEWALKKIAVRAKITMPGFANDFGFYSEQDAHSAFSNLFLSTNLLEATRLRLQERYKVWRGNHGIVFWANRVASFQTTITLKRTAGEVVAGTQRIAKKLILEEANNLAQSLTDSEADDSSNTLGALPSGSIRSRSSAPTSPSTGIDILDSEENRPPASPLPRRRYLQDSDDTTGDDNATNRIQTDHQDAHLEDEQASDLAHSDDSLDLEEIDDLVASITSIEHKECDKWVLDGRCVPCMVDDYKESAIEALRASELRKTEPADVIELEEAVEALDGVKKQKAEATVPADRMCRWCSPISPNTNSNTQKEQGNKPDRPDFKVMIGEKEVSFGEVTGPTQRNDKKKNGWDPYRLSRFGTAVLNEGAPVVPLIQVVADVGTVYRHFVKARGIMVLAEVGVFSVPTATIHVGALLASLPTLFWYQECTNKLDSVDQLRLNISDKESEITSRKDILQDIDTDVLLHLHEARFEQDWGHFHIIRPTYLRYSTYDCDIGTQVSKAATNLAQGSNALKLEIEELEDELEELKQRRTRSLYDLELEGIPITTITDSEAYQTMRDRLTIYHKMMVATGGFSLGLEEFVELAQSGIHDGNSQEDSVQALEELWANKLEFDLVNHATYKAN</sequence>
<feature type="compositionally biased region" description="Low complexity" evidence="2">
    <location>
        <begin position="165"/>
        <end position="181"/>
    </location>
</feature>
<evidence type="ECO:0000313" key="4">
    <source>
        <dbReference type="Proteomes" id="UP001194696"/>
    </source>
</evidence>
<feature type="coiled-coil region" evidence="1">
    <location>
        <begin position="536"/>
        <end position="570"/>
    </location>
</feature>
<evidence type="ECO:0000313" key="3">
    <source>
        <dbReference type="EMBL" id="KAG0282389.1"/>
    </source>
</evidence>
<feature type="region of interest" description="Disordered" evidence="2">
    <location>
        <begin position="1"/>
        <end position="24"/>
    </location>
</feature>
<dbReference type="Proteomes" id="UP001194696">
    <property type="component" value="Unassembled WGS sequence"/>
</dbReference>
<feature type="region of interest" description="Disordered" evidence="2">
    <location>
        <begin position="148"/>
        <end position="227"/>
    </location>
</feature>
<comment type="caution">
    <text evidence="3">The sequence shown here is derived from an EMBL/GenBank/DDBJ whole genome shotgun (WGS) entry which is preliminary data.</text>
</comment>